<evidence type="ECO:0000256" key="1">
    <source>
        <dbReference type="SAM" id="MobiDB-lite"/>
    </source>
</evidence>
<dbReference type="Proteomes" id="UP000027222">
    <property type="component" value="Unassembled WGS sequence"/>
</dbReference>
<proteinExistence type="predicted"/>
<dbReference type="OrthoDB" id="5125733at2759"/>
<dbReference type="InterPro" id="IPR010730">
    <property type="entry name" value="HET"/>
</dbReference>
<sequence length="796" mass="88236">MRFFPNAIRKPVKAGAGIIYRIARKLWFWRKRNDRAKGRASQDRQDENLAIGPDRAEADLEDVPEDTTKAVEPHVPKEADNQGVSLTSIRRNEDGDPSTPIPIPPHIQSLLCSACWNTLFSFSSFQAAQTSPPPASDTPEASANRTRGFSYTTQPWAAIVDGEGRGCNWCDILWSNILEYRKGRRDQHLRTEEWPEDDESWLFTIRLEKRKEPPGHMMLNIFIGEDMFPNTYEVHADPDDVAASIIPGRNILWKISSQECFQQAVASLDDCIANHPSCPKPHPTRLPTRVVDCSDPSNPRLFQPATPLTAPYVTLSYVWGQAQPHSTTSTNLHTYLTAGIPAVHLPKTIQDAIASTHALGLRYLWTDTLCILQDSPDDKAREIAQMCDIYTRAHVTIVAACAKKAGDGFLHDRQDPEASALPFWVAGSAPEDEGGSSGVAIALGTMRVREQAYAPRDEPVNRRAWCFQERLLSPRALIYASHTVQYQCREGTRNVGCASNFFVEGKIDELRMPEIGVGMAARELGEKEREAVWKVWKGILEEYTRRSLTSPMDKLVALSGVAQYFARYWGTDDLVGPNTSTEMEIGYMAGLWKHNLSVDLLWYRSSASARAPRPAEYRAPSWSWAASDGEVAGAGWAGVVDASWVVRRCGVGLASPGLAFGEIRSGELEVEAVVRRVSWDGAEAGESSTVPLYEAGRSEADQGRREIGFVYLDYMEDSDPSEGLAVVVGSHNQRVLHHIIGLVVVPVSVPMGGSSKYRRVGLFDVHAKIEDEGWEDEPCVDVLDWLGTPAQVVVVI</sequence>
<accession>A0A067TA86</accession>
<dbReference type="AlphaFoldDB" id="A0A067TA86"/>
<keyword evidence="4" id="KW-1185">Reference proteome</keyword>
<feature type="compositionally biased region" description="Basic and acidic residues" evidence="1">
    <location>
        <begin position="35"/>
        <end position="47"/>
    </location>
</feature>
<dbReference type="PANTHER" id="PTHR33112">
    <property type="entry name" value="DOMAIN PROTEIN, PUTATIVE-RELATED"/>
    <property type="match status" value="1"/>
</dbReference>
<dbReference type="EMBL" id="KL142373">
    <property type="protein sequence ID" value="KDR79282.1"/>
    <property type="molecule type" value="Genomic_DNA"/>
</dbReference>
<feature type="region of interest" description="Disordered" evidence="1">
    <location>
        <begin position="127"/>
        <end position="147"/>
    </location>
</feature>
<dbReference type="Pfam" id="PF06985">
    <property type="entry name" value="HET"/>
    <property type="match status" value="1"/>
</dbReference>
<dbReference type="PANTHER" id="PTHR33112:SF16">
    <property type="entry name" value="HETEROKARYON INCOMPATIBILITY DOMAIN-CONTAINING PROTEIN"/>
    <property type="match status" value="1"/>
</dbReference>
<feature type="domain" description="Heterokaryon incompatibility" evidence="2">
    <location>
        <begin position="312"/>
        <end position="469"/>
    </location>
</feature>
<feature type="region of interest" description="Disordered" evidence="1">
    <location>
        <begin position="35"/>
        <end position="99"/>
    </location>
</feature>
<protein>
    <recommendedName>
        <fullName evidence="2">Heterokaryon incompatibility domain-containing protein</fullName>
    </recommendedName>
</protein>
<gene>
    <name evidence="3" type="ORF">GALMADRAFT_208711</name>
</gene>
<evidence type="ECO:0000259" key="2">
    <source>
        <dbReference type="Pfam" id="PF06985"/>
    </source>
</evidence>
<dbReference type="STRING" id="685588.A0A067TA86"/>
<reference evidence="4" key="1">
    <citation type="journal article" date="2014" name="Proc. Natl. Acad. Sci. U.S.A.">
        <title>Extensive sampling of basidiomycete genomes demonstrates inadequacy of the white-rot/brown-rot paradigm for wood decay fungi.</title>
        <authorList>
            <person name="Riley R."/>
            <person name="Salamov A.A."/>
            <person name="Brown D.W."/>
            <person name="Nagy L.G."/>
            <person name="Floudas D."/>
            <person name="Held B.W."/>
            <person name="Levasseur A."/>
            <person name="Lombard V."/>
            <person name="Morin E."/>
            <person name="Otillar R."/>
            <person name="Lindquist E.A."/>
            <person name="Sun H."/>
            <person name="LaButti K.M."/>
            <person name="Schmutz J."/>
            <person name="Jabbour D."/>
            <person name="Luo H."/>
            <person name="Baker S.E."/>
            <person name="Pisabarro A.G."/>
            <person name="Walton J.D."/>
            <person name="Blanchette R.A."/>
            <person name="Henrissat B."/>
            <person name="Martin F."/>
            <person name="Cullen D."/>
            <person name="Hibbett D.S."/>
            <person name="Grigoriev I.V."/>
        </authorList>
    </citation>
    <scope>NUCLEOTIDE SEQUENCE [LARGE SCALE GENOMIC DNA]</scope>
    <source>
        <strain evidence="4">CBS 339.88</strain>
    </source>
</reference>
<dbReference type="HOGENOM" id="CLU_002639_6_3_1"/>
<organism evidence="3 4">
    <name type="scientific">Galerina marginata (strain CBS 339.88)</name>
    <dbReference type="NCBI Taxonomy" id="685588"/>
    <lineage>
        <taxon>Eukaryota</taxon>
        <taxon>Fungi</taxon>
        <taxon>Dikarya</taxon>
        <taxon>Basidiomycota</taxon>
        <taxon>Agaricomycotina</taxon>
        <taxon>Agaricomycetes</taxon>
        <taxon>Agaricomycetidae</taxon>
        <taxon>Agaricales</taxon>
        <taxon>Agaricineae</taxon>
        <taxon>Strophariaceae</taxon>
        <taxon>Galerina</taxon>
    </lineage>
</organism>
<name>A0A067TA86_GALM3</name>
<evidence type="ECO:0000313" key="4">
    <source>
        <dbReference type="Proteomes" id="UP000027222"/>
    </source>
</evidence>
<evidence type="ECO:0000313" key="3">
    <source>
        <dbReference type="EMBL" id="KDR79282.1"/>
    </source>
</evidence>
<feature type="compositionally biased region" description="Basic and acidic residues" evidence="1">
    <location>
        <begin position="66"/>
        <end position="80"/>
    </location>
</feature>